<proteinExistence type="predicted"/>
<evidence type="ECO:0000256" key="1">
    <source>
        <dbReference type="SAM" id="MobiDB-lite"/>
    </source>
</evidence>
<gene>
    <name evidence="2" type="primary">Nfu_g_1_021238</name>
</gene>
<sequence length="73" mass="8038">TGLSHRQGGIFECFSTLQGRKALLAGWQEDTPKLCQAFDKACEGSNQDEGDREHCRGEPPEELTDGELTAQQD</sequence>
<name>A0A1A8V465_NOTFU</name>
<reference evidence="2" key="2">
    <citation type="submission" date="2016-06" db="EMBL/GenBank/DDBJ databases">
        <title>The genome of a short-lived fish provides insights into sex chromosome evolution and the genetic control of aging.</title>
        <authorList>
            <person name="Reichwald K."/>
            <person name="Felder M."/>
            <person name="Petzold A."/>
            <person name="Koch P."/>
            <person name="Groth M."/>
            <person name="Platzer M."/>
        </authorList>
    </citation>
    <scope>NUCLEOTIDE SEQUENCE</scope>
    <source>
        <tissue evidence="2">Brain</tissue>
    </source>
</reference>
<organism evidence="2">
    <name type="scientific">Nothobranchius furzeri</name>
    <name type="common">Turquoise killifish</name>
    <dbReference type="NCBI Taxonomy" id="105023"/>
    <lineage>
        <taxon>Eukaryota</taxon>
        <taxon>Metazoa</taxon>
        <taxon>Chordata</taxon>
        <taxon>Craniata</taxon>
        <taxon>Vertebrata</taxon>
        <taxon>Euteleostomi</taxon>
        <taxon>Actinopterygii</taxon>
        <taxon>Neopterygii</taxon>
        <taxon>Teleostei</taxon>
        <taxon>Neoteleostei</taxon>
        <taxon>Acanthomorphata</taxon>
        <taxon>Ovalentaria</taxon>
        <taxon>Atherinomorphae</taxon>
        <taxon>Cyprinodontiformes</taxon>
        <taxon>Nothobranchiidae</taxon>
        <taxon>Nothobranchius</taxon>
    </lineage>
</organism>
<evidence type="ECO:0000313" key="2">
    <source>
        <dbReference type="EMBL" id="SBS54626.1"/>
    </source>
</evidence>
<feature type="region of interest" description="Disordered" evidence="1">
    <location>
        <begin position="43"/>
        <end position="73"/>
    </location>
</feature>
<feature type="non-terminal residue" evidence="2">
    <location>
        <position position="1"/>
    </location>
</feature>
<reference evidence="2" key="1">
    <citation type="submission" date="2016-05" db="EMBL/GenBank/DDBJ databases">
        <authorList>
            <person name="Lavstsen T."/>
            <person name="Jespersen J.S."/>
        </authorList>
    </citation>
    <scope>NUCLEOTIDE SEQUENCE</scope>
    <source>
        <tissue evidence="2">Brain</tissue>
    </source>
</reference>
<dbReference type="EMBL" id="HAEJ01014169">
    <property type="protein sequence ID" value="SBS54626.1"/>
    <property type="molecule type" value="Transcribed_RNA"/>
</dbReference>
<dbReference type="AlphaFoldDB" id="A0A1A8V465"/>
<feature type="compositionally biased region" description="Basic and acidic residues" evidence="1">
    <location>
        <begin position="49"/>
        <end position="59"/>
    </location>
</feature>
<protein>
    <submittedName>
        <fullName evidence="2">Uncharacterized protein</fullName>
    </submittedName>
</protein>
<accession>A0A1A8V465</accession>